<dbReference type="FunFam" id="2.60.40.10:FF:000791">
    <property type="entry name" value="Two-component system sensor histidine kinase/response regulator"/>
    <property type="match status" value="1"/>
</dbReference>
<dbReference type="GO" id="GO:0043565">
    <property type="term" value="F:sequence-specific DNA binding"/>
    <property type="evidence" value="ECO:0007669"/>
    <property type="project" value="InterPro"/>
</dbReference>
<feature type="modified residue" description="4-aspartylphosphate" evidence="6">
    <location>
        <position position="1208"/>
    </location>
</feature>
<evidence type="ECO:0000256" key="4">
    <source>
        <dbReference type="ARBA" id="ARBA00022679"/>
    </source>
</evidence>
<evidence type="ECO:0000256" key="6">
    <source>
        <dbReference type="PROSITE-ProRule" id="PRU00169"/>
    </source>
</evidence>
<dbReference type="Pfam" id="PF12833">
    <property type="entry name" value="HTH_18"/>
    <property type="match status" value="1"/>
</dbReference>
<dbReference type="InterPro" id="IPR005467">
    <property type="entry name" value="His_kinase_dom"/>
</dbReference>
<dbReference type="InterPro" id="IPR001789">
    <property type="entry name" value="Sig_transdc_resp-reg_receiver"/>
</dbReference>
<dbReference type="FunFam" id="1.10.287.130:FF:000045">
    <property type="entry name" value="Two-component system sensor histidine kinase/response regulator"/>
    <property type="match status" value="1"/>
</dbReference>
<evidence type="ECO:0000259" key="9">
    <source>
        <dbReference type="PROSITE" id="PS50109"/>
    </source>
</evidence>
<dbReference type="PROSITE" id="PS01124">
    <property type="entry name" value="HTH_ARAC_FAMILY_2"/>
    <property type="match status" value="1"/>
</dbReference>
<evidence type="ECO:0000256" key="5">
    <source>
        <dbReference type="ARBA" id="ARBA00022777"/>
    </source>
</evidence>
<dbReference type="SMART" id="SM00387">
    <property type="entry name" value="HATPase_c"/>
    <property type="match status" value="1"/>
</dbReference>
<dbReference type="GO" id="GO:0003700">
    <property type="term" value="F:DNA-binding transcription factor activity"/>
    <property type="evidence" value="ECO:0007669"/>
    <property type="project" value="InterPro"/>
</dbReference>
<dbReference type="SMART" id="SM00388">
    <property type="entry name" value="HisKA"/>
    <property type="match status" value="1"/>
</dbReference>
<name>A0A9E2S6Z4_9BACT</name>
<dbReference type="GO" id="GO:0000155">
    <property type="term" value="F:phosphorelay sensor kinase activity"/>
    <property type="evidence" value="ECO:0007669"/>
    <property type="project" value="InterPro"/>
</dbReference>
<protein>
    <recommendedName>
        <fullName evidence="2">histidine kinase</fullName>
        <ecNumber evidence="2">2.7.13.3</ecNumber>
    </recommendedName>
</protein>
<dbReference type="SMART" id="SM00342">
    <property type="entry name" value="HTH_ARAC"/>
    <property type="match status" value="1"/>
</dbReference>
<dbReference type="InterPro" id="IPR018060">
    <property type="entry name" value="HTH_AraC"/>
</dbReference>
<keyword evidence="7" id="KW-1133">Transmembrane helix</keyword>
<dbReference type="SMART" id="SM00448">
    <property type="entry name" value="REC"/>
    <property type="match status" value="1"/>
</dbReference>
<dbReference type="Proteomes" id="UP000812270">
    <property type="component" value="Unassembled WGS sequence"/>
</dbReference>
<dbReference type="Pfam" id="PF02518">
    <property type="entry name" value="HATPase_c"/>
    <property type="match status" value="1"/>
</dbReference>
<feature type="domain" description="Response regulatory" evidence="10">
    <location>
        <begin position="1160"/>
        <end position="1275"/>
    </location>
</feature>
<reference evidence="11" key="1">
    <citation type="submission" date="2021-06" db="EMBL/GenBank/DDBJ databases">
        <authorList>
            <person name="Huq M.A."/>
        </authorList>
    </citation>
    <scope>NUCLEOTIDE SEQUENCE</scope>
    <source>
        <strain evidence="11">MAH-26</strain>
    </source>
</reference>
<dbReference type="PROSITE" id="PS50110">
    <property type="entry name" value="RESPONSE_REGULATORY"/>
    <property type="match status" value="1"/>
</dbReference>
<keyword evidence="12" id="KW-1185">Reference proteome</keyword>
<dbReference type="Pfam" id="PF07494">
    <property type="entry name" value="Reg_prop"/>
    <property type="match status" value="3"/>
</dbReference>
<dbReference type="InterPro" id="IPR003661">
    <property type="entry name" value="HisK_dim/P_dom"/>
</dbReference>
<dbReference type="InterPro" id="IPR011123">
    <property type="entry name" value="Y_Y_Y"/>
</dbReference>
<dbReference type="PANTHER" id="PTHR43547">
    <property type="entry name" value="TWO-COMPONENT HISTIDINE KINASE"/>
    <property type="match status" value="1"/>
</dbReference>
<dbReference type="PROSITE" id="PS50109">
    <property type="entry name" value="HIS_KIN"/>
    <property type="match status" value="1"/>
</dbReference>
<evidence type="ECO:0000259" key="10">
    <source>
        <dbReference type="PROSITE" id="PS50110"/>
    </source>
</evidence>
<dbReference type="Pfam" id="PF00512">
    <property type="entry name" value="HisKA"/>
    <property type="match status" value="1"/>
</dbReference>
<comment type="caution">
    <text evidence="11">The sequence shown here is derived from an EMBL/GenBank/DDBJ whole genome shotgun (WGS) entry which is preliminary data.</text>
</comment>
<dbReference type="InterPro" id="IPR011110">
    <property type="entry name" value="Reg_prop"/>
</dbReference>
<keyword evidence="3 6" id="KW-0597">Phosphoprotein</keyword>
<dbReference type="CDD" id="cd00082">
    <property type="entry name" value="HisKA"/>
    <property type="match status" value="1"/>
</dbReference>
<evidence type="ECO:0000256" key="1">
    <source>
        <dbReference type="ARBA" id="ARBA00000085"/>
    </source>
</evidence>
<keyword evidence="4" id="KW-0808">Transferase</keyword>
<keyword evidence="7" id="KW-0472">Membrane</keyword>
<dbReference type="Pfam" id="PF00072">
    <property type="entry name" value="Response_reg"/>
    <property type="match status" value="1"/>
</dbReference>
<dbReference type="FunFam" id="3.30.565.10:FF:000006">
    <property type="entry name" value="Sensor histidine kinase WalK"/>
    <property type="match status" value="1"/>
</dbReference>
<evidence type="ECO:0000256" key="2">
    <source>
        <dbReference type="ARBA" id="ARBA00012438"/>
    </source>
</evidence>
<feature type="domain" description="Histidine kinase" evidence="9">
    <location>
        <begin position="896"/>
        <end position="1115"/>
    </location>
</feature>
<accession>A0A9E2S6Z4</accession>
<dbReference type="InterPro" id="IPR003594">
    <property type="entry name" value="HATPase_dom"/>
</dbReference>
<evidence type="ECO:0000256" key="3">
    <source>
        <dbReference type="ARBA" id="ARBA00022553"/>
    </source>
</evidence>
<evidence type="ECO:0000313" key="12">
    <source>
        <dbReference type="Proteomes" id="UP000812270"/>
    </source>
</evidence>
<dbReference type="Pfam" id="PF07495">
    <property type="entry name" value="Y_Y_Y"/>
    <property type="match status" value="1"/>
</dbReference>
<evidence type="ECO:0000313" key="11">
    <source>
        <dbReference type="EMBL" id="MBV4357291.1"/>
    </source>
</evidence>
<evidence type="ECO:0000256" key="7">
    <source>
        <dbReference type="SAM" id="Phobius"/>
    </source>
</evidence>
<dbReference type="EMBL" id="JAHSPG010000004">
    <property type="protein sequence ID" value="MBV4357291.1"/>
    <property type="molecule type" value="Genomic_DNA"/>
</dbReference>
<dbReference type="CDD" id="cd17574">
    <property type="entry name" value="REC_OmpR"/>
    <property type="match status" value="1"/>
</dbReference>
<feature type="domain" description="HTH araC/xylS-type" evidence="8">
    <location>
        <begin position="1310"/>
        <end position="1409"/>
    </location>
</feature>
<keyword evidence="7" id="KW-0812">Transmembrane</keyword>
<dbReference type="PANTHER" id="PTHR43547:SF2">
    <property type="entry name" value="HYBRID SIGNAL TRANSDUCTION HISTIDINE KINASE C"/>
    <property type="match status" value="1"/>
</dbReference>
<proteinExistence type="predicted"/>
<evidence type="ECO:0000259" key="8">
    <source>
        <dbReference type="PROSITE" id="PS01124"/>
    </source>
</evidence>
<feature type="transmembrane region" description="Helical" evidence="7">
    <location>
        <begin position="849"/>
        <end position="869"/>
    </location>
</feature>
<sequence length="1417" mass="160776">MDREGFMWFGTWNGINRFDGHKFVTFKSSPGDQSSLKNDRIDQITEDDFNHLWLKSYDGQIYRFDKRTQQFKALSAITNLPKGQHVYYSRILAIDQQKMWVGTEHNGLIMVTNISKDSSQSIGYNSQAAPANRLPANEINFFKIDTTGALWVATPKGLTRFIKNNSGIFEKSNSIANEISANIISVAEHGGSICFGAATGEIFLYDQSSKQINTIRVQGCVNSLLINHSNTFMYASTSSGKLFQMDMATQKINSYSAAGQSSLADLFEDRMGNLWIKPVLDGVLKFNTSNHQFKLFTHKNNGNEIYHLDHFRVFEDNQGTVWINMLRGGFGYYDPVTDQVEYFYDEPNGHDRRFSNIVSSVFYDPNGILWLRTDERGIEKITFQRNDFKQHLLINPGVFQTDNELRAMLQDRKGRLWIGAKSGKLYLYQNDKEIKLQFQNLPVKGIGVVYTIMQDRSGAMWLGTKTNGLYKAIPINAEETIFKLIHFDNDLKNALVINGNEIYSLLEDNTGRVWVGTFDNGLTVIKNSNDPKELKLDTNALAGYPSSRFRKVRHMAFDKDGNVWVGTTDGLLVINGKNTTRCSFRTYQKIPGDHSSLSNNNIQFIYRDSKNEMWLATSNGLSKAGGIHPDIDLKFDVYTMANGLLNDYLVSCVEDGQGNIWFATQAGLAKLDSTRKIFRVYNSFAGVPKYAFSEGSATRLNDGKIAFGTLKGYLTFDPKKILDHPINGGIAFTNLQINNRDITPAEHNSLLSYAVNYTDAITLKYNQNIISVDFAVPDFRWGSRPAFAYRLKGFDNDWQINNSDNRATYTNIPPGNYVFEVKCLSKGLYHDIAPKSMKIGILPPPWKTWWAYLIYSIVAFWGIMMIRRIGLTMLRLRQKIALEKKLSEIKLNFFTNVSHELRTPLTLIVNPIDEVLKSENLSHRGQQYMEVVQKNAERMSRFVDQLLMMRKLDSGNVKLTCSQIDLVAFIKDITTYFSEVANEKQITLRFHSDFDRKDAVIDLDKFETVIYNLLANAFKFTADRKVINVRILRTEKPEEVLIEVSDQGAGVPKEKIDKIFDLFYEYEGAGHQNKNGLGIGLALSKQLVELHNGTIHAKNNTNGGLTVKIMLPIVDHARLHQEKDLTITVAGPDVSADFENSKTGQFTDGDRPAAFESTTQILLVEDNADLQFFLKSQLADYFKVEVAKNGLEGLQKAKLLLPDLILSDIMMPEMDGLEMLSLLKKDSLTSHIPVILLTAKSAVESQIEGLNTGADYYITKPFSHDFLIAAIQNQIKKQQRVLQSLLENRKVVQIGPEDVAILPLDEQFLKKVASIVEDKMIESDFDIDTVAETLAMSRSSFYKKFKSLTGIAPVEFVREMRLKKSLYYFDAGYTNISEVAYMVGFNDPKYFGYCFKIKFEMTPKNYMKQIKETTANK</sequence>
<keyword evidence="5" id="KW-0418">Kinase</keyword>
<gene>
    <name evidence="11" type="ORF">KTO63_09050</name>
</gene>
<dbReference type="EC" id="2.7.13.3" evidence="2"/>
<organism evidence="11 12">
    <name type="scientific">Pinibacter aurantiacus</name>
    <dbReference type="NCBI Taxonomy" id="2851599"/>
    <lineage>
        <taxon>Bacteria</taxon>
        <taxon>Pseudomonadati</taxon>
        <taxon>Bacteroidota</taxon>
        <taxon>Chitinophagia</taxon>
        <taxon>Chitinophagales</taxon>
        <taxon>Chitinophagaceae</taxon>
        <taxon>Pinibacter</taxon>
    </lineage>
</organism>
<comment type="catalytic activity">
    <reaction evidence="1">
        <text>ATP + protein L-histidine = ADP + protein N-phospho-L-histidine.</text>
        <dbReference type="EC" id="2.7.13.3"/>
    </reaction>
</comment>